<feature type="transmembrane region" description="Helical" evidence="1">
    <location>
        <begin position="152"/>
        <end position="172"/>
    </location>
</feature>
<feature type="transmembrane region" description="Helical" evidence="1">
    <location>
        <begin position="56"/>
        <end position="77"/>
    </location>
</feature>
<keyword evidence="1" id="KW-0812">Transmembrane</keyword>
<dbReference type="Pfam" id="PF09335">
    <property type="entry name" value="VTT_dom"/>
    <property type="match status" value="1"/>
</dbReference>
<keyword evidence="4" id="KW-1185">Reference proteome</keyword>
<proteinExistence type="predicted"/>
<dbReference type="PANTHER" id="PTHR42709:SF4">
    <property type="entry name" value="INNER MEMBRANE PROTEIN YQAA"/>
    <property type="match status" value="1"/>
</dbReference>
<name>Q2KUE9_BORA1</name>
<dbReference type="RefSeq" id="WP_012418739.1">
    <property type="nucleotide sequence ID" value="NC_010645.1"/>
</dbReference>
<dbReference type="Proteomes" id="UP000001977">
    <property type="component" value="Chromosome"/>
</dbReference>
<protein>
    <submittedName>
        <fullName evidence="3">Membrane protein</fullName>
    </submittedName>
</protein>
<dbReference type="AlphaFoldDB" id="Q2KUE9"/>
<dbReference type="InterPro" id="IPR032816">
    <property type="entry name" value="VTT_dom"/>
</dbReference>
<feature type="transmembrane region" description="Helical" evidence="1">
    <location>
        <begin position="12"/>
        <end position="36"/>
    </location>
</feature>
<accession>Q2KUE9</accession>
<sequence length="173" mass="18999">MEQWLLDSVDWLLAALALPAVGLPAIFLICTLSATLLPLGSEAFVFGYVTLQPDMFWPTIAVATLGNTLGGVISYAMGAAGRSAYQRWRESHPHEGDEQRDLTRRGRWNARAHAWLARIGPPAMLLAWLPGVGDPLCAVAGWLRLAFWPSTLYMALGKLLRYIVLTAGLLWVV</sequence>
<evidence type="ECO:0000256" key="1">
    <source>
        <dbReference type="SAM" id="Phobius"/>
    </source>
</evidence>
<keyword evidence="1" id="KW-0472">Membrane</keyword>
<reference evidence="3 4" key="1">
    <citation type="journal article" date="2006" name="J. Bacteriol.">
        <title>Comparison of the genome sequence of the poultry pathogen Bordetella avium with those of B. bronchiseptica, B. pertussis, and B. parapertussis reveals extensive diversity in surface structures associated with host interaction.</title>
        <authorList>
            <person name="Sebaihia M."/>
            <person name="Preston A."/>
            <person name="Maskell D.J."/>
            <person name="Kuzmiak H."/>
            <person name="Connell T.D."/>
            <person name="King N.D."/>
            <person name="Orndorff P.E."/>
            <person name="Miyamoto D.M."/>
            <person name="Thomson N.R."/>
            <person name="Harris D."/>
            <person name="Goble A."/>
            <person name="Lord A."/>
            <person name="Murphy L."/>
            <person name="Quail M.A."/>
            <person name="Rutter S."/>
            <person name="Squares R."/>
            <person name="Squares S."/>
            <person name="Woodward J."/>
            <person name="Parkhill J."/>
            <person name="Temple L.M."/>
        </authorList>
    </citation>
    <scope>NUCLEOTIDE SEQUENCE [LARGE SCALE GENOMIC DNA]</scope>
    <source>
        <strain evidence="3 4">197N</strain>
    </source>
</reference>
<dbReference type="eggNOG" id="COG1238">
    <property type="taxonomic scope" value="Bacteria"/>
</dbReference>
<dbReference type="InterPro" id="IPR051311">
    <property type="entry name" value="DedA_domain"/>
</dbReference>
<organism evidence="3 4">
    <name type="scientific">Bordetella avium (strain 197N)</name>
    <dbReference type="NCBI Taxonomy" id="360910"/>
    <lineage>
        <taxon>Bacteria</taxon>
        <taxon>Pseudomonadati</taxon>
        <taxon>Pseudomonadota</taxon>
        <taxon>Betaproteobacteria</taxon>
        <taxon>Burkholderiales</taxon>
        <taxon>Alcaligenaceae</taxon>
        <taxon>Bordetella</taxon>
    </lineage>
</organism>
<dbReference type="PANTHER" id="PTHR42709">
    <property type="entry name" value="ALKALINE PHOSPHATASE LIKE PROTEIN"/>
    <property type="match status" value="1"/>
</dbReference>
<dbReference type="GeneID" id="92933641"/>
<feature type="domain" description="VTT" evidence="2">
    <location>
        <begin position="47"/>
        <end position="166"/>
    </location>
</feature>
<evidence type="ECO:0000313" key="3">
    <source>
        <dbReference type="EMBL" id="CAJ50711.1"/>
    </source>
</evidence>
<dbReference type="KEGG" id="bav:BAV3101"/>
<dbReference type="OrthoDB" id="5419086at2"/>
<feature type="transmembrane region" description="Helical" evidence="1">
    <location>
        <begin position="114"/>
        <end position="132"/>
    </location>
</feature>
<evidence type="ECO:0000313" key="4">
    <source>
        <dbReference type="Proteomes" id="UP000001977"/>
    </source>
</evidence>
<dbReference type="STRING" id="360910.BAV3101"/>
<evidence type="ECO:0000259" key="2">
    <source>
        <dbReference type="Pfam" id="PF09335"/>
    </source>
</evidence>
<gene>
    <name evidence="3" type="ordered locus">BAV3101</name>
</gene>
<keyword evidence="1" id="KW-1133">Transmembrane helix</keyword>
<dbReference type="EMBL" id="AM167904">
    <property type="protein sequence ID" value="CAJ50711.1"/>
    <property type="molecule type" value="Genomic_DNA"/>
</dbReference>
<dbReference type="HOGENOM" id="CLU_125997_1_0_4"/>